<keyword evidence="14 22" id="KW-1133">Transmembrane helix</keyword>
<dbReference type="GO" id="GO:0005886">
    <property type="term" value="C:plasma membrane"/>
    <property type="evidence" value="ECO:0007669"/>
    <property type="project" value="UniProtKB-SubCell"/>
</dbReference>
<evidence type="ECO:0000256" key="7">
    <source>
        <dbReference type="ARBA" id="ARBA00022617"/>
    </source>
</evidence>
<feature type="transmembrane region" description="Helical" evidence="22">
    <location>
        <begin position="584"/>
        <end position="602"/>
    </location>
</feature>
<dbReference type="NCBIfam" id="TIGR02882">
    <property type="entry name" value="QoxB"/>
    <property type="match status" value="1"/>
</dbReference>
<feature type="transmembrane region" description="Helical" evidence="22">
    <location>
        <begin position="269"/>
        <end position="294"/>
    </location>
</feature>
<comment type="pathway">
    <text evidence="3 22">Energy metabolism; oxidative phosphorylation.</text>
</comment>
<evidence type="ECO:0000259" key="23">
    <source>
        <dbReference type="PROSITE" id="PS50855"/>
    </source>
</evidence>
<dbReference type="SUPFAM" id="SSF81442">
    <property type="entry name" value="Cytochrome c oxidase subunit I-like"/>
    <property type="match status" value="1"/>
</dbReference>
<dbReference type="Proteomes" id="UP000219252">
    <property type="component" value="Unassembled WGS sequence"/>
</dbReference>
<comment type="cofactor">
    <cofactor evidence="22">
        <name>ferriheme a</name>
        <dbReference type="ChEBI" id="CHEBI:60532"/>
    </cofactor>
    <text evidence="22">Heme A3.</text>
</comment>
<dbReference type="CDD" id="cd01662">
    <property type="entry name" value="Ubiquinol_Oxidase_I"/>
    <property type="match status" value="1"/>
</dbReference>
<dbReference type="OrthoDB" id="9759913at2"/>
<dbReference type="AlphaFoldDB" id="A0A285U6J5"/>
<gene>
    <name evidence="24" type="ORF">SAMN05877842_1026</name>
</gene>
<feature type="transmembrane region" description="Helical" evidence="22">
    <location>
        <begin position="226"/>
        <end position="249"/>
    </location>
</feature>
<evidence type="ECO:0000256" key="22">
    <source>
        <dbReference type="RuleBase" id="RU367144"/>
    </source>
</evidence>
<dbReference type="GO" id="GO:0022904">
    <property type="term" value="P:respiratory electron transport chain"/>
    <property type="evidence" value="ECO:0007669"/>
    <property type="project" value="TreeGrafter"/>
</dbReference>
<dbReference type="EMBL" id="OBQC01000002">
    <property type="protein sequence ID" value="SOC35871.1"/>
    <property type="molecule type" value="Genomic_DNA"/>
</dbReference>
<evidence type="ECO:0000256" key="4">
    <source>
        <dbReference type="ARBA" id="ARBA00009578"/>
    </source>
</evidence>
<accession>A0A285U6J5</accession>
<feature type="transmembrane region" description="Helical" evidence="22">
    <location>
        <begin position="448"/>
        <end position="469"/>
    </location>
</feature>
<evidence type="ECO:0000256" key="14">
    <source>
        <dbReference type="ARBA" id="ARBA00022989"/>
    </source>
</evidence>
<dbReference type="PANTHER" id="PTHR10422:SF35">
    <property type="entry name" value="CYTOCHROME BO(3) UBIQUINOL OXIDASE SUBUNIT 1"/>
    <property type="match status" value="1"/>
</dbReference>
<dbReference type="UniPathway" id="UPA00705"/>
<comment type="subcellular location">
    <subcellularLocation>
        <location evidence="2 22">Cell membrane</location>
        <topology evidence="2 22">Multi-pass membrane protein</topology>
    </subcellularLocation>
</comment>
<evidence type="ECO:0000256" key="18">
    <source>
        <dbReference type="ARBA" id="ARBA00023065"/>
    </source>
</evidence>
<evidence type="ECO:0000256" key="21">
    <source>
        <dbReference type="RuleBase" id="RU000370"/>
    </source>
</evidence>
<comment type="similarity">
    <text evidence="4 21">Belongs to the heme-copper respiratory oxidase family.</text>
</comment>
<organism evidence="24 25">
    <name type="scientific">Ureibacillus acetophenoni</name>
    <dbReference type="NCBI Taxonomy" id="614649"/>
    <lineage>
        <taxon>Bacteria</taxon>
        <taxon>Bacillati</taxon>
        <taxon>Bacillota</taxon>
        <taxon>Bacilli</taxon>
        <taxon>Bacillales</taxon>
        <taxon>Caryophanaceae</taxon>
        <taxon>Ureibacillus</taxon>
    </lineage>
</organism>
<dbReference type="InterPro" id="IPR036927">
    <property type="entry name" value="Cyt_c_oxase-like_su1_sf"/>
</dbReference>
<keyword evidence="25" id="KW-1185">Reference proteome</keyword>
<keyword evidence="9 21" id="KW-0812">Transmembrane</keyword>
<evidence type="ECO:0000256" key="15">
    <source>
        <dbReference type="ARBA" id="ARBA00023002"/>
    </source>
</evidence>
<dbReference type="GO" id="GO:0098803">
    <property type="term" value="C:respiratory chain complex"/>
    <property type="evidence" value="ECO:0007669"/>
    <property type="project" value="UniProtKB-UniRule"/>
</dbReference>
<evidence type="ECO:0000256" key="2">
    <source>
        <dbReference type="ARBA" id="ARBA00004651"/>
    </source>
</evidence>
<feature type="transmembrane region" description="Helical" evidence="22">
    <location>
        <begin position="98"/>
        <end position="125"/>
    </location>
</feature>
<evidence type="ECO:0000256" key="1">
    <source>
        <dbReference type="ARBA" id="ARBA00000725"/>
    </source>
</evidence>
<feature type="transmembrane region" description="Helical" evidence="22">
    <location>
        <begin position="185"/>
        <end position="205"/>
    </location>
</feature>
<proteinExistence type="inferred from homology"/>
<reference evidence="25" key="1">
    <citation type="submission" date="2017-08" db="EMBL/GenBank/DDBJ databases">
        <authorList>
            <person name="Varghese N."/>
            <person name="Submissions S."/>
        </authorList>
    </citation>
    <scope>NUCLEOTIDE SEQUENCE [LARGE SCALE GENOMIC DNA]</scope>
    <source>
        <strain evidence="25">JC23</strain>
    </source>
</reference>
<feature type="transmembrane region" description="Helical" evidence="22">
    <location>
        <begin position="376"/>
        <end position="399"/>
    </location>
</feature>
<evidence type="ECO:0000256" key="19">
    <source>
        <dbReference type="ARBA" id="ARBA00023136"/>
    </source>
</evidence>
<keyword evidence="16 22" id="KW-0408">Iron</keyword>
<feature type="transmembrane region" description="Helical" evidence="22">
    <location>
        <begin position="489"/>
        <end position="514"/>
    </location>
</feature>
<dbReference type="InterPro" id="IPR023616">
    <property type="entry name" value="Cyt_c_oxase-like_su1_dom"/>
</dbReference>
<name>A0A285U6J5_9BACL</name>
<dbReference type="Gene3D" id="1.10.287.70">
    <property type="match status" value="1"/>
</dbReference>
<keyword evidence="18 22" id="KW-0406">Ion transport</keyword>
<evidence type="ECO:0000256" key="16">
    <source>
        <dbReference type="ARBA" id="ARBA00023004"/>
    </source>
</evidence>
<dbReference type="InterPro" id="IPR023615">
    <property type="entry name" value="Cyt_c_Oxase_su1_BS"/>
</dbReference>
<dbReference type="GO" id="GO:0016682">
    <property type="term" value="F:oxidoreductase activity, acting on diphenols and related substances as donors, oxygen as acceptor"/>
    <property type="evidence" value="ECO:0007669"/>
    <property type="project" value="UniProtKB-UniRule"/>
</dbReference>
<evidence type="ECO:0000256" key="8">
    <source>
        <dbReference type="ARBA" id="ARBA00022660"/>
    </source>
</evidence>
<dbReference type="GO" id="GO:0005507">
    <property type="term" value="F:copper ion binding"/>
    <property type="evidence" value="ECO:0007669"/>
    <property type="project" value="UniProtKB-UniRule"/>
</dbReference>
<feature type="transmembrane region" description="Helical" evidence="22">
    <location>
        <begin position="306"/>
        <end position="327"/>
    </location>
</feature>
<dbReference type="GO" id="GO:0004129">
    <property type="term" value="F:cytochrome-c oxidase activity"/>
    <property type="evidence" value="ECO:0007669"/>
    <property type="project" value="UniProtKB-UniRule"/>
</dbReference>
<comment type="function">
    <text evidence="22">Catalyzes quinol oxidation with the concomitant reduction of oxygen to water.</text>
</comment>
<dbReference type="Pfam" id="PF00115">
    <property type="entry name" value="COX1"/>
    <property type="match status" value="1"/>
</dbReference>
<evidence type="ECO:0000256" key="13">
    <source>
        <dbReference type="ARBA" id="ARBA00022982"/>
    </source>
</evidence>
<dbReference type="RefSeq" id="WP_097148105.1">
    <property type="nucleotide sequence ID" value="NZ_OBQC01000002.1"/>
</dbReference>
<dbReference type="GO" id="GO:0015990">
    <property type="term" value="P:electron transport coupled proton transport"/>
    <property type="evidence" value="ECO:0007669"/>
    <property type="project" value="TreeGrafter"/>
</dbReference>
<evidence type="ECO:0000256" key="6">
    <source>
        <dbReference type="ARBA" id="ARBA00022475"/>
    </source>
</evidence>
<protein>
    <recommendedName>
        <fullName evidence="22">Quinol oxidase subunit 1</fullName>
        <ecNumber evidence="22">1.10.3.-</ecNumber>
    </recommendedName>
</protein>
<evidence type="ECO:0000256" key="9">
    <source>
        <dbReference type="ARBA" id="ARBA00022692"/>
    </source>
</evidence>
<dbReference type="FunFam" id="1.20.210.10:FF:000006">
    <property type="entry name" value="Cytochrome c oxidase subunit 1"/>
    <property type="match status" value="1"/>
</dbReference>
<evidence type="ECO:0000313" key="24">
    <source>
        <dbReference type="EMBL" id="SOC35871.1"/>
    </source>
</evidence>
<keyword evidence="12" id="KW-1278">Translocase</keyword>
<keyword evidence="6 22" id="KW-1003">Cell membrane</keyword>
<evidence type="ECO:0000256" key="3">
    <source>
        <dbReference type="ARBA" id="ARBA00004673"/>
    </source>
</evidence>
<evidence type="ECO:0000256" key="20">
    <source>
        <dbReference type="ARBA" id="ARBA00047816"/>
    </source>
</evidence>
<keyword evidence="15 22" id="KW-0560">Oxidoreductase</keyword>
<evidence type="ECO:0000313" key="25">
    <source>
        <dbReference type="Proteomes" id="UP000219252"/>
    </source>
</evidence>
<comment type="catalytic activity">
    <reaction evidence="1 22">
        <text>2 a quinol + O2 = 2 a quinone + 2 H2O</text>
        <dbReference type="Rhea" id="RHEA:55376"/>
        <dbReference type="ChEBI" id="CHEBI:15377"/>
        <dbReference type="ChEBI" id="CHEBI:15379"/>
        <dbReference type="ChEBI" id="CHEBI:24646"/>
        <dbReference type="ChEBI" id="CHEBI:132124"/>
    </reaction>
</comment>
<feature type="transmembrane region" description="Helical" evidence="22">
    <location>
        <begin position="339"/>
        <end position="364"/>
    </location>
</feature>
<feature type="transmembrane region" description="Helical" evidence="22">
    <location>
        <begin position="58"/>
        <end position="78"/>
    </location>
</feature>
<dbReference type="InterPro" id="IPR000883">
    <property type="entry name" value="Cyt_C_Oxase_1"/>
</dbReference>
<keyword evidence="13 21" id="KW-0249">Electron transport</keyword>
<keyword evidence="5 21" id="KW-0813">Transport</keyword>
<dbReference type="PROSITE" id="PS00077">
    <property type="entry name" value="COX1_CUB"/>
    <property type="match status" value="1"/>
</dbReference>
<evidence type="ECO:0000256" key="11">
    <source>
        <dbReference type="ARBA" id="ARBA00022781"/>
    </source>
</evidence>
<feature type="transmembrane region" description="Helical" evidence="22">
    <location>
        <begin position="419"/>
        <end position="436"/>
    </location>
</feature>
<feature type="transmembrane region" description="Helical" evidence="22">
    <location>
        <begin position="137"/>
        <end position="158"/>
    </location>
</feature>
<evidence type="ECO:0000256" key="10">
    <source>
        <dbReference type="ARBA" id="ARBA00022723"/>
    </source>
</evidence>
<dbReference type="GO" id="GO:0020037">
    <property type="term" value="F:heme binding"/>
    <property type="evidence" value="ECO:0007669"/>
    <property type="project" value="UniProtKB-UniRule"/>
</dbReference>
<dbReference type="PROSITE" id="PS50855">
    <property type="entry name" value="COX1"/>
    <property type="match status" value="1"/>
</dbReference>
<comment type="cofactor">
    <cofactor evidence="22">
        <name>Cu cation</name>
        <dbReference type="ChEBI" id="CHEBI:23378"/>
    </cofactor>
    <text evidence="22">Binds a copper B center.</text>
</comment>
<dbReference type="PRINTS" id="PR01165">
    <property type="entry name" value="CYCOXIDASEI"/>
</dbReference>
<keyword evidence="17 22" id="KW-0186">Copper</keyword>
<keyword evidence="10 22" id="KW-0479">Metal-binding</keyword>
<dbReference type="GO" id="GO:0006119">
    <property type="term" value="P:oxidative phosphorylation"/>
    <property type="evidence" value="ECO:0007669"/>
    <property type="project" value="UniProtKB-UniPathway"/>
</dbReference>
<dbReference type="Gene3D" id="1.20.210.10">
    <property type="entry name" value="Cytochrome c oxidase-like, subunit I domain"/>
    <property type="match status" value="1"/>
</dbReference>
<evidence type="ECO:0000256" key="12">
    <source>
        <dbReference type="ARBA" id="ARBA00022967"/>
    </source>
</evidence>
<evidence type="ECO:0000256" key="17">
    <source>
        <dbReference type="ARBA" id="ARBA00023008"/>
    </source>
</evidence>
<comment type="catalytic activity">
    <reaction evidence="20">
        <text>4 Fe(II)-[cytochrome c] + O2 + 8 H(+)(in) = 4 Fe(III)-[cytochrome c] + 2 H2O + 4 H(+)(out)</text>
        <dbReference type="Rhea" id="RHEA:11436"/>
        <dbReference type="Rhea" id="RHEA-COMP:10350"/>
        <dbReference type="Rhea" id="RHEA-COMP:14399"/>
        <dbReference type="ChEBI" id="CHEBI:15377"/>
        <dbReference type="ChEBI" id="CHEBI:15378"/>
        <dbReference type="ChEBI" id="CHEBI:15379"/>
        <dbReference type="ChEBI" id="CHEBI:29033"/>
        <dbReference type="ChEBI" id="CHEBI:29034"/>
        <dbReference type="EC" id="7.1.1.9"/>
    </reaction>
</comment>
<evidence type="ECO:0000256" key="5">
    <source>
        <dbReference type="ARBA" id="ARBA00022448"/>
    </source>
</evidence>
<keyword evidence="8 21" id="KW-0679">Respiratory chain</keyword>
<dbReference type="PANTHER" id="PTHR10422">
    <property type="entry name" value="CYTOCHROME C OXIDASE SUBUNIT 1"/>
    <property type="match status" value="1"/>
</dbReference>
<keyword evidence="11 22" id="KW-0375">Hydrogen ion transport</keyword>
<feature type="domain" description="Cytochrome oxidase subunit I profile" evidence="23">
    <location>
        <begin position="38"/>
        <end position="554"/>
    </location>
</feature>
<feature type="transmembrane region" description="Helical" evidence="22">
    <location>
        <begin position="15"/>
        <end position="37"/>
    </location>
</feature>
<keyword evidence="7 21" id="KW-0349">Heme</keyword>
<sequence length="660" mass="74248">MEFFERFAVPHASPMIYASMVAIALVSIGIVVGITYFKKWGYLWREWFTTVDHKKIGIMYLISALLMLFRGGADAILMRAQLSAPEMKLLDAQHYNEIFTTHGVVMIIFMAMPFIFAFMNLIVPLQIGARDVAFPRLNALSFWLFFAGAMLFNISFVVGGSPDAGWTSYFPLAGNDFSTSVGTNYYMIAIQISGIGSLMTGINMITTILKMRAPGMTLMKMPMFTWSAFIANVIIVFAFPVLTIALLMGTTDRLFGTNFFTTTNGGMDMLWANFFWVWGHPEVYILILPAFGIYSEVISTFSSRNLYGYKSMVGSMVLISLLSFLVWTHHFFTMGQGALTNSIFSITTMAIAVPTGVKIFNWLFTMYKGKIRFTVPMLYSLGFIPLFTVGGVTGVMLAMSAADYQFHNTMFLVAHFHNTIIPGVVFAMLAGLTYYWPKFFGFMLNEKIGKITFWLLTVGFVLAFFPMYITGLDGQARRMYTYSEATGFAPLNMLSFVGAALMAIGFVTIVYNIYYSFKNSPRDIGSDPWDARSLEWATHTPVPEYNFARVPQVASSEAFWDMKKKGHQLFKGEIKDIHMPNNSGVPFVMGIIFFIAGFSFIFAMWVPAVIALIGIFVCMALRSFEQDHGRHIHVKEIKEIEAQYGEVPGNENRSHTTTRV</sequence>
<dbReference type="InterPro" id="IPR014233">
    <property type="entry name" value="QoxB"/>
</dbReference>
<dbReference type="EC" id="1.10.3.-" evidence="22"/>
<keyword evidence="19 22" id="KW-0472">Membrane</keyword>